<feature type="compositionally biased region" description="Polar residues" evidence="1">
    <location>
        <begin position="38"/>
        <end position="62"/>
    </location>
</feature>
<evidence type="ECO:0000313" key="4">
    <source>
        <dbReference type="EMBL" id="MDT0320462.1"/>
    </source>
</evidence>
<evidence type="ECO:0000256" key="3">
    <source>
        <dbReference type="SAM" id="SignalP"/>
    </source>
</evidence>
<dbReference type="EMBL" id="JAVREM010000024">
    <property type="protein sequence ID" value="MDT0320462.1"/>
    <property type="molecule type" value="Genomic_DNA"/>
</dbReference>
<evidence type="ECO:0008006" key="6">
    <source>
        <dbReference type="Google" id="ProtNLM"/>
    </source>
</evidence>
<feature type="region of interest" description="Disordered" evidence="1">
    <location>
        <begin position="34"/>
        <end position="80"/>
    </location>
</feature>
<keyword evidence="3" id="KW-0732">Signal</keyword>
<sequence length="184" mass="18171">MRIALSRSRLAAAAATLLLSLGTAATPTLAWAEAQADSGPTTPSAPLTISPSSGPPNTSVTVRATCEPNGPATSPAFQQDITLRQSSNNQWVGTGRIKSSGLQSGKSYTVTVRCRDGVTLTTNFTVTSATPTGGAAAGFGGSSGGVGGGDSAATALAVGGGVAVAGTAGYLFLARRRRATGSHY</sequence>
<dbReference type="Proteomes" id="UP001183420">
    <property type="component" value="Unassembled WGS sequence"/>
</dbReference>
<comment type="caution">
    <text evidence="4">The sequence shown here is derived from an EMBL/GenBank/DDBJ whole genome shotgun (WGS) entry which is preliminary data.</text>
</comment>
<name>A0ABU2LS96_9ACTN</name>
<keyword evidence="2" id="KW-1133">Transmembrane helix</keyword>
<feature type="transmembrane region" description="Helical" evidence="2">
    <location>
        <begin position="152"/>
        <end position="173"/>
    </location>
</feature>
<accession>A0ABU2LS96</accession>
<dbReference type="RefSeq" id="WP_311600352.1">
    <property type="nucleotide sequence ID" value="NZ_JAVREM010000024.1"/>
</dbReference>
<protein>
    <recommendedName>
        <fullName evidence="6">Integral membrane protein</fullName>
    </recommendedName>
</protein>
<keyword evidence="2" id="KW-0472">Membrane</keyword>
<evidence type="ECO:0000313" key="5">
    <source>
        <dbReference type="Proteomes" id="UP001183420"/>
    </source>
</evidence>
<proteinExistence type="predicted"/>
<gene>
    <name evidence="4" type="ORF">RNC47_19175</name>
</gene>
<feature type="chain" id="PRO_5045685520" description="Integral membrane protein" evidence="3">
    <location>
        <begin position="33"/>
        <end position="184"/>
    </location>
</feature>
<evidence type="ECO:0000256" key="1">
    <source>
        <dbReference type="SAM" id="MobiDB-lite"/>
    </source>
</evidence>
<keyword evidence="2" id="KW-0812">Transmembrane</keyword>
<feature type="signal peptide" evidence="3">
    <location>
        <begin position="1"/>
        <end position="32"/>
    </location>
</feature>
<feature type="compositionally biased region" description="Polar residues" evidence="1">
    <location>
        <begin position="71"/>
        <end position="80"/>
    </location>
</feature>
<organism evidence="4 5">
    <name type="scientific">Streptomyces millisiae</name>
    <dbReference type="NCBI Taxonomy" id="3075542"/>
    <lineage>
        <taxon>Bacteria</taxon>
        <taxon>Bacillati</taxon>
        <taxon>Actinomycetota</taxon>
        <taxon>Actinomycetes</taxon>
        <taxon>Kitasatosporales</taxon>
        <taxon>Streptomycetaceae</taxon>
        <taxon>Streptomyces</taxon>
    </lineage>
</organism>
<reference evidence="5" key="1">
    <citation type="submission" date="2023-07" db="EMBL/GenBank/DDBJ databases">
        <title>30 novel species of actinomycetes from the DSMZ collection.</title>
        <authorList>
            <person name="Nouioui I."/>
        </authorList>
    </citation>
    <scope>NUCLEOTIDE SEQUENCE [LARGE SCALE GENOMIC DNA]</scope>
    <source>
        <strain evidence="5">DSM 44918</strain>
    </source>
</reference>
<keyword evidence="5" id="KW-1185">Reference proteome</keyword>
<evidence type="ECO:0000256" key="2">
    <source>
        <dbReference type="SAM" id="Phobius"/>
    </source>
</evidence>